<dbReference type="InterPro" id="IPR023298">
    <property type="entry name" value="ATPase_P-typ_TM_dom_sf"/>
</dbReference>
<dbReference type="InterPro" id="IPR027256">
    <property type="entry name" value="P-typ_ATPase_IB"/>
</dbReference>
<evidence type="ECO:0000313" key="22">
    <source>
        <dbReference type="Proteomes" id="UP000777303"/>
    </source>
</evidence>
<keyword evidence="11 19" id="KW-0067">ATP-binding</keyword>
<evidence type="ECO:0000256" key="1">
    <source>
        <dbReference type="ARBA" id="ARBA00004651"/>
    </source>
</evidence>
<evidence type="ECO:0000256" key="9">
    <source>
        <dbReference type="ARBA" id="ARBA00022741"/>
    </source>
</evidence>
<dbReference type="SFLD" id="SFLDF00027">
    <property type="entry name" value="p-type_atpase"/>
    <property type="match status" value="1"/>
</dbReference>
<evidence type="ECO:0000313" key="21">
    <source>
        <dbReference type="EMBL" id="MBU3851279.1"/>
    </source>
</evidence>
<dbReference type="Gene3D" id="3.40.1110.10">
    <property type="entry name" value="Calcium-transporting ATPase, cytoplasmic domain N"/>
    <property type="match status" value="1"/>
</dbReference>
<evidence type="ECO:0000256" key="12">
    <source>
        <dbReference type="ARBA" id="ARBA00022842"/>
    </source>
</evidence>
<comment type="catalytic activity">
    <reaction evidence="18">
        <text>Cu(+)(in) + ATP + H2O = Cu(+)(out) + ADP + phosphate + H(+)</text>
        <dbReference type="Rhea" id="RHEA:25792"/>
        <dbReference type="ChEBI" id="CHEBI:15377"/>
        <dbReference type="ChEBI" id="CHEBI:15378"/>
        <dbReference type="ChEBI" id="CHEBI:30616"/>
        <dbReference type="ChEBI" id="CHEBI:43474"/>
        <dbReference type="ChEBI" id="CHEBI:49552"/>
        <dbReference type="ChEBI" id="CHEBI:456216"/>
        <dbReference type="EC" id="7.2.2.8"/>
    </reaction>
</comment>
<dbReference type="GO" id="GO:0016887">
    <property type="term" value="F:ATP hydrolysis activity"/>
    <property type="evidence" value="ECO:0007669"/>
    <property type="project" value="InterPro"/>
</dbReference>
<keyword evidence="16" id="KW-0406">Ion transport</keyword>
<evidence type="ECO:0000256" key="13">
    <source>
        <dbReference type="ARBA" id="ARBA00022967"/>
    </source>
</evidence>
<dbReference type="GO" id="GO:0005886">
    <property type="term" value="C:plasma membrane"/>
    <property type="evidence" value="ECO:0007669"/>
    <property type="project" value="UniProtKB-SubCell"/>
</dbReference>
<feature type="transmembrane region" description="Helical" evidence="19">
    <location>
        <begin position="101"/>
        <end position="123"/>
    </location>
</feature>
<dbReference type="SUPFAM" id="SSF81653">
    <property type="entry name" value="Calcium ATPase, transduction domain A"/>
    <property type="match status" value="1"/>
</dbReference>
<evidence type="ECO:0000256" key="7">
    <source>
        <dbReference type="ARBA" id="ARBA00022692"/>
    </source>
</evidence>
<dbReference type="SFLD" id="SFLDG00002">
    <property type="entry name" value="C1.7:_P-type_atpase_like"/>
    <property type="match status" value="1"/>
</dbReference>
<dbReference type="Proteomes" id="UP000777303">
    <property type="component" value="Unassembled WGS sequence"/>
</dbReference>
<protein>
    <recommendedName>
        <fullName evidence="3">P-type Cu(+) transporter</fullName>
        <ecNumber evidence="3">7.2.2.8</ecNumber>
    </recommendedName>
</protein>
<evidence type="ECO:0000256" key="18">
    <source>
        <dbReference type="ARBA" id="ARBA00049289"/>
    </source>
</evidence>
<dbReference type="InterPro" id="IPR018303">
    <property type="entry name" value="ATPase_P-typ_P_site"/>
</dbReference>
<keyword evidence="8 19" id="KW-0479">Metal-binding</keyword>
<gene>
    <name evidence="21" type="primary">cadA</name>
    <name evidence="21" type="ORF">H9901_01005</name>
</gene>
<feature type="transmembrane region" description="Helical" evidence="19">
    <location>
        <begin position="626"/>
        <end position="649"/>
    </location>
</feature>
<evidence type="ECO:0000256" key="17">
    <source>
        <dbReference type="ARBA" id="ARBA00023136"/>
    </source>
</evidence>
<dbReference type="InterPro" id="IPR044492">
    <property type="entry name" value="P_typ_ATPase_HD_dom"/>
</dbReference>
<dbReference type="GO" id="GO:0005507">
    <property type="term" value="F:copper ion binding"/>
    <property type="evidence" value="ECO:0007669"/>
    <property type="project" value="TreeGrafter"/>
</dbReference>
<dbReference type="PRINTS" id="PR00119">
    <property type="entry name" value="CATATPASE"/>
</dbReference>
<dbReference type="NCBIfam" id="TIGR01512">
    <property type="entry name" value="ATPase-IB2_Cd"/>
    <property type="match status" value="1"/>
</dbReference>
<dbReference type="InterPro" id="IPR059000">
    <property type="entry name" value="ATPase_P-type_domA"/>
</dbReference>
<dbReference type="InterPro" id="IPR008250">
    <property type="entry name" value="ATPase_P-typ_transduc_dom_A_sf"/>
</dbReference>
<comment type="subcellular location">
    <subcellularLocation>
        <location evidence="1">Cell membrane</location>
        <topology evidence="1">Multi-pass membrane protein</topology>
    </subcellularLocation>
</comment>
<dbReference type="FunFam" id="2.70.150.10:FF:000020">
    <property type="entry name" value="Copper-exporting P-type ATPase A"/>
    <property type="match status" value="1"/>
</dbReference>
<dbReference type="GO" id="GO:0055070">
    <property type="term" value="P:copper ion homeostasis"/>
    <property type="evidence" value="ECO:0007669"/>
    <property type="project" value="TreeGrafter"/>
</dbReference>
<dbReference type="NCBIfam" id="TIGR01525">
    <property type="entry name" value="ATPase-IB_hvy"/>
    <property type="match status" value="1"/>
</dbReference>
<keyword evidence="10" id="KW-0187">Copper transport</keyword>
<reference evidence="21" key="2">
    <citation type="submission" date="2021-04" db="EMBL/GenBank/DDBJ databases">
        <authorList>
            <person name="Gilroy R."/>
        </authorList>
    </citation>
    <scope>NUCLEOTIDE SEQUENCE</scope>
    <source>
        <strain evidence="21">F6-6636</strain>
    </source>
</reference>
<keyword evidence="7 19" id="KW-0812">Transmembrane</keyword>
<comment type="similarity">
    <text evidence="2 19">Belongs to the cation transport ATPase (P-type) (TC 3.A.3) family. Type IB subfamily.</text>
</comment>
<reference evidence="21" key="1">
    <citation type="journal article" date="2021" name="PeerJ">
        <title>Extensive microbial diversity within the chicken gut microbiome revealed by metagenomics and culture.</title>
        <authorList>
            <person name="Gilroy R."/>
            <person name="Ravi A."/>
            <person name="Getino M."/>
            <person name="Pursley I."/>
            <person name="Horton D.L."/>
            <person name="Alikhan N.F."/>
            <person name="Baker D."/>
            <person name="Gharbi K."/>
            <person name="Hall N."/>
            <person name="Watson M."/>
            <person name="Adriaenssens E.M."/>
            <person name="Foster-Nyarko E."/>
            <person name="Jarju S."/>
            <person name="Secka A."/>
            <person name="Antonio M."/>
            <person name="Oren A."/>
            <person name="Chaudhuri R.R."/>
            <person name="La Ragione R."/>
            <person name="Hildebrand F."/>
            <person name="Pallen M.J."/>
        </authorList>
    </citation>
    <scope>NUCLEOTIDE SEQUENCE</scope>
    <source>
        <strain evidence="21">F6-6636</strain>
    </source>
</reference>
<feature type="transmembrane region" description="Helical" evidence="19">
    <location>
        <begin position="39"/>
        <end position="58"/>
    </location>
</feature>
<keyword evidence="4" id="KW-0813">Transport</keyword>
<evidence type="ECO:0000256" key="10">
    <source>
        <dbReference type="ARBA" id="ARBA00022796"/>
    </source>
</evidence>
<keyword evidence="9 19" id="KW-0547">Nucleotide-binding</keyword>
<feature type="domain" description="P-type ATPase A" evidence="20">
    <location>
        <begin position="170"/>
        <end position="270"/>
    </location>
</feature>
<dbReference type="CDD" id="cd07552">
    <property type="entry name" value="P-type_ATPase_Cu-like"/>
    <property type="match status" value="1"/>
</dbReference>
<dbReference type="PANTHER" id="PTHR43520:SF5">
    <property type="entry name" value="CATION-TRANSPORTING P-TYPE ATPASE-RELATED"/>
    <property type="match status" value="1"/>
</dbReference>
<keyword evidence="13" id="KW-1278">Translocase</keyword>
<evidence type="ECO:0000259" key="20">
    <source>
        <dbReference type="Pfam" id="PF00122"/>
    </source>
</evidence>
<keyword evidence="17 19" id="KW-0472">Membrane</keyword>
<keyword evidence="14 19" id="KW-1133">Transmembrane helix</keyword>
<name>A0A948WZ73_9LACO</name>
<dbReference type="Gene3D" id="3.40.50.1000">
    <property type="entry name" value="HAD superfamily/HAD-like"/>
    <property type="match status" value="1"/>
</dbReference>
<dbReference type="EC" id="7.2.2.8" evidence="3"/>
<dbReference type="PRINTS" id="PR00120">
    <property type="entry name" value="HATPASE"/>
</dbReference>
<dbReference type="NCBIfam" id="TIGR01494">
    <property type="entry name" value="ATPase_P-type"/>
    <property type="match status" value="1"/>
</dbReference>
<dbReference type="Pfam" id="PF00122">
    <property type="entry name" value="E1-E2_ATPase"/>
    <property type="match status" value="1"/>
</dbReference>
<dbReference type="InterPro" id="IPR023214">
    <property type="entry name" value="HAD_sf"/>
</dbReference>
<dbReference type="PANTHER" id="PTHR43520">
    <property type="entry name" value="ATP7, ISOFORM B"/>
    <property type="match status" value="1"/>
</dbReference>
<keyword evidence="12" id="KW-0460">Magnesium</keyword>
<evidence type="ECO:0000256" key="8">
    <source>
        <dbReference type="ARBA" id="ARBA00022723"/>
    </source>
</evidence>
<evidence type="ECO:0000256" key="11">
    <source>
        <dbReference type="ARBA" id="ARBA00022840"/>
    </source>
</evidence>
<evidence type="ECO:0000256" key="16">
    <source>
        <dbReference type="ARBA" id="ARBA00023065"/>
    </source>
</evidence>
<evidence type="ECO:0000256" key="6">
    <source>
        <dbReference type="ARBA" id="ARBA00022553"/>
    </source>
</evidence>
<dbReference type="EMBL" id="JAHLFS010000016">
    <property type="protein sequence ID" value="MBU3851279.1"/>
    <property type="molecule type" value="Genomic_DNA"/>
</dbReference>
<dbReference type="InterPro" id="IPR001757">
    <property type="entry name" value="P_typ_ATPase"/>
</dbReference>
<dbReference type="GO" id="GO:0140581">
    <property type="term" value="F:P-type monovalent copper transporter activity"/>
    <property type="evidence" value="ECO:0007669"/>
    <property type="project" value="UniProtKB-EC"/>
</dbReference>
<evidence type="ECO:0000256" key="5">
    <source>
        <dbReference type="ARBA" id="ARBA00022475"/>
    </source>
</evidence>
<feature type="transmembrane region" description="Helical" evidence="19">
    <location>
        <begin position="315"/>
        <end position="339"/>
    </location>
</feature>
<dbReference type="GO" id="GO:0005524">
    <property type="term" value="F:ATP binding"/>
    <property type="evidence" value="ECO:0007669"/>
    <property type="project" value="UniProtKB-UniRule"/>
</dbReference>
<feature type="transmembrane region" description="Helical" evidence="19">
    <location>
        <begin position="655"/>
        <end position="674"/>
    </location>
</feature>
<keyword evidence="5 19" id="KW-1003">Cell membrane</keyword>
<dbReference type="InterPro" id="IPR023299">
    <property type="entry name" value="ATPase_P-typ_cyto_dom_N"/>
</dbReference>
<organism evidence="21 22">
    <name type="scientific">Candidatus Paralactobacillus gallistercoris</name>
    <dbReference type="NCBI Taxonomy" id="2838724"/>
    <lineage>
        <taxon>Bacteria</taxon>
        <taxon>Bacillati</taxon>
        <taxon>Bacillota</taxon>
        <taxon>Bacilli</taxon>
        <taxon>Lactobacillales</taxon>
        <taxon>Lactobacillaceae</taxon>
        <taxon>Lactobacillus</taxon>
    </lineage>
</organism>
<dbReference type="PROSITE" id="PS00154">
    <property type="entry name" value="ATPASE_E1_E2"/>
    <property type="match status" value="1"/>
</dbReference>
<dbReference type="NCBIfam" id="TIGR01511">
    <property type="entry name" value="ATPase-IB1_Cu"/>
    <property type="match status" value="1"/>
</dbReference>
<keyword evidence="6" id="KW-0597">Phosphoprotein</keyword>
<dbReference type="AlphaFoldDB" id="A0A948WZ73"/>
<feature type="transmembrane region" description="Helical" evidence="19">
    <location>
        <begin position="287"/>
        <end position="309"/>
    </location>
</feature>
<dbReference type="SUPFAM" id="SSF56784">
    <property type="entry name" value="HAD-like"/>
    <property type="match status" value="1"/>
</dbReference>
<dbReference type="SUPFAM" id="SSF81665">
    <property type="entry name" value="Calcium ATPase, transmembrane domain M"/>
    <property type="match status" value="1"/>
</dbReference>
<evidence type="ECO:0000256" key="14">
    <source>
        <dbReference type="ARBA" id="ARBA00022989"/>
    </source>
</evidence>
<dbReference type="SFLD" id="SFLDS00003">
    <property type="entry name" value="Haloacid_Dehalogenase"/>
    <property type="match status" value="1"/>
</dbReference>
<feature type="transmembrane region" description="Helical" evidence="19">
    <location>
        <begin position="70"/>
        <end position="89"/>
    </location>
</feature>
<accession>A0A948WZ73</accession>
<evidence type="ECO:0000256" key="4">
    <source>
        <dbReference type="ARBA" id="ARBA00022448"/>
    </source>
</evidence>
<keyword evidence="15" id="KW-0186">Copper</keyword>
<dbReference type="InterPro" id="IPR036412">
    <property type="entry name" value="HAD-like_sf"/>
</dbReference>
<comment type="caution">
    <text evidence="21">The sequence shown here is derived from an EMBL/GenBank/DDBJ whole genome shotgun (WGS) entry which is preliminary data.</text>
</comment>
<dbReference type="GO" id="GO:0043682">
    <property type="term" value="F:P-type divalent copper transporter activity"/>
    <property type="evidence" value="ECO:0007669"/>
    <property type="project" value="TreeGrafter"/>
</dbReference>
<evidence type="ECO:0000256" key="15">
    <source>
        <dbReference type="ARBA" id="ARBA00023008"/>
    </source>
</evidence>
<dbReference type="Gene3D" id="2.70.150.10">
    <property type="entry name" value="Calcium-transporting ATPase, cytoplasmic transduction domain A"/>
    <property type="match status" value="1"/>
</dbReference>
<evidence type="ECO:0000256" key="19">
    <source>
        <dbReference type="RuleBase" id="RU362081"/>
    </source>
</evidence>
<evidence type="ECO:0000256" key="2">
    <source>
        <dbReference type="ARBA" id="ARBA00006024"/>
    </source>
</evidence>
<feature type="transmembrane region" description="Helical" evidence="19">
    <location>
        <begin position="135"/>
        <end position="153"/>
    </location>
</feature>
<sequence length="677" mass="73307">MNDMNMHHDHMQMNHDNMSCHDMGNMHMGNMKKDMQRKLIISVILTIPMILMSPFMGIKMPFEITFPGSMWIVALLGTIVFFYGGSPFFKGAKKELKQHQPAMMTLITMGIGVAYVYSIYAVIADQIFHIHNVMSFFWELATLVDIMLLGHIIEMDATSSAHSAVDSLSKLLPNKAHRIVDNQTQDVDVSALHNGDIVKVLAGEKIPADGVLISGSTSVDESMVTGEAKAVAKKVNSQVIGGSVNGDGVFTMKVTGTGQSGYLAKVMHLLSSAQAKKSSQETLANRVAGWLFYAATSIAIIAFIIWLMVKNLPTALSVAVTVLIVACPHALGMAIPLVIARSTAIAARHGLLIHNRNAMEQVKALRYALMDKTGTLTAGKFAINALHSVDPNYTDDQVLTLMASLEKNSNHPLAVGILRAAKQKQLTLLPTSDVQELTGMGLKGNVDNTTYQLVSVQYLLNHHVAYDQTTFKQLASSGNSISYLLANEHVLGYVAQGDQIKPNAKQFINELKQRHITPVMLTGDNTASATFVAKQLGIADVHAQLLPEDKEKLVRQYQKQGKVMMIGDGINDAPSLARADVGIAIGSGTDVAIDSADVVLVKGNLTDVINFLKLSHKTTVKMTENLWWGAGYNIIILPLAAGILAPFGFILNPMVGAILMSLSTVIVAINAVTLRDF</sequence>
<evidence type="ECO:0000256" key="3">
    <source>
        <dbReference type="ARBA" id="ARBA00012517"/>
    </source>
</evidence>
<proteinExistence type="inferred from homology"/>
<dbReference type="Pfam" id="PF00702">
    <property type="entry name" value="Hydrolase"/>
    <property type="match status" value="1"/>
</dbReference>